<keyword evidence="4" id="KW-1133">Transmembrane helix</keyword>
<feature type="repeat" description="ANK" evidence="3">
    <location>
        <begin position="605"/>
        <end position="637"/>
    </location>
</feature>
<accession>A0A7L0EX63</accession>
<dbReference type="SMART" id="SM00248">
    <property type="entry name" value="ANK"/>
    <property type="match status" value="25"/>
</dbReference>
<dbReference type="Gene3D" id="1.25.40.20">
    <property type="entry name" value="Ankyrin repeat-containing domain"/>
    <property type="match status" value="6"/>
</dbReference>
<evidence type="ECO:0000256" key="3">
    <source>
        <dbReference type="PROSITE-ProRule" id="PRU00023"/>
    </source>
</evidence>
<feature type="repeat" description="ANK" evidence="3">
    <location>
        <begin position="410"/>
        <end position="442"/>
    </location>
</feature>
<feature type="repeat" description="ANK" evidence="3">
    <location>
        <begin position="3"/>
        <end position="35"/>
    </location>
</feature>
<dbReference type="PROSITE" id="PS50088">
    <property type="entry name" value="ANK_REPEAT"/>
    <property type="match status" value="14"/>
</dbReference>
<keyword evidence="2 3" id="KW-0040">ANK repeat</keyword>
<dbReference type="PROSITE" id="PS50297">
    <property type="entry name" value="ANK_REP_REGION"/>
    <property type="match status" value="14"/>
</dbReference>
<proteinExistence type="predicted"/>
<comment type="caution">
    <text evidence="5">The sequence shown here is derived from an EMBL/GenBank/DDBJ whole genome shotgun (WGS) entry which is preliminary data.</text>
</comment>
<feature type="repeat" description="ANK" evidence="3">
    <location>
        <begin position="836"/>
        <end position="864"/>
    </location>
</feature>
<keyword evidence="4" id="KW-0472">Membrane</keyword>
<organism evidence="5 6">
    <name type="scientific">Trogon melanurus</name>
    <name type="common">Black-tailed trogon</name>
    <dbReference type="NCBI Taxonomy" id="56311"/>
    <lineage>
        <taxon>Eukaryota</taxon>
        <taxon>Metazoa</taxon>
        <taxon>Chordata</taxon>
        <taxon>Craniata</taxon>
        <taxon>Vertebrata</taxon>
        <taxon>Euteleostomi</taxon>
        <taxon>Archelosauria</taxon>
        <taxon>Archosauria</taxon>
        <taxon>Dinosauria</taxon>
        <taxon>Saurischia</taxon>
        <taxon>Theropoda</taxon>
        <taxon>Coelurosauria</taxon>
        <taxon>Aves</taxon>
        <taxon>Neognathae</taxon>
        <taxon>Neoaves</taxon>
        <taxon>Telluraves</taxon>
        <taxon>Coraciimorphae</taxon>
        <taxon>Trogoniformes</taxon>
        <taxon>Trogonidae</taxon>
        <taxon>Trogon</taxon>
    </lineage>
</organism>
<feature type="non-terminal residue" evidence="5">
    <location>
        <position position="1"/>
    </location>
</feature>
<dbReference type="Pfam" id="PF13637">
    <property type="entry name" value="Ank_4"/>
    <property type="match status" value="1"/>
</dbReference>
<feature type="repeat" description="ANK" evidence="3">
    <location>
        <begin position="641"/>
        <end position="673"/>
    </location>
</feature>
<feature type="transmembrane region" description="Helical" evidence="4">
    <location>
        <begin position="141"/>
        <end position="160"/>
    </location>
</feature>
<feature type="repeat" description="ANK" evidence="3">
    <location>
        <begin position="541"/>
        <end position="570"/>
    </location>
</feature>
<feature type="repeat" description="ANK" evidence="3">
    <location>
        <begin position="268"/>
        <end position="300"/>
    </location>
</feature>
<dbReference type="EMBL" id="VXAG01003465">
    <property type="protein sequence ID" value="NXJ86752.1"/>
    <property type="molecule type" value="Genomic_DNA"/>
</dbReference>
<dbReference type="AlphaFoldDB" id="A0A7L0EX63"/>
<keyword evidence="1" id="KW-0677">Repeat</keyword>
<name>A0A7L0EX63_TROML</name>
<feature type="transmembrane region" description="Helical" evidence="4">
    <location>
        <begin position="360"/>
        <end position="379"/>
    </location>
</feature>
<sequence length="1063" mass="116206">DQERRTPLHAAAYIGDVAILELLILSGANVNAKDTVFFFFLHRAAASRNEKALHLLLKHSADVNARFFFFLTPLHVAAANRATKCVEAIIPLLSTVNVADRTGRTALHHAVHSGHLEMVNLLLFFFFFLSTCDKKDRQPVHWAAFLGHLEVLKLLFFFFFDVMCKDKKGYTLLHTAAASGQIEVVRHLLRLGVEIDEPNSFGNTALHIACYMGQDAVANELVNYGANVNQPNEKGFTPLHFAAVSTNGALCLELLVNNGADVNFQSKEGKSPLHMAAIHGRFTRSQILIQNGDEIDCADKYGNTPLHVAARYGHELLISTLMTNGADTARRGIHDMFPLHLAVLFGFSDCCRKLLSSGQLYSIVSSLSFFFFFSAGFDINTPDNLGRTFFFFFASGGSGADLRRRDKFGRQVTPLHYAAANGSYQCTVTLVTAGAGINEADCKGCTPLHYAAASDTYRRAETHSGNSHDTDEEPLKESRLKEAFFCLEFLLDNGADPSLRDKQGYTAVHYAAFFFFLQNLELLLEMSFNCLEDVESTIPVSPLHLAAYNGHCEALKTLAETLVNLDVRDHKGRTALYLATERGSTECVEVLTSHGASALVKERKRKWTPLHAAAANGNTDSLHLLIDSGERADITDVMDIHGQTPLMLAIMNGHVDCVHLLLEKGSTADAADKRGRTALLFFFFSSLGPEALEPRGFLSGGCLRAKLAVTVFFFFLAALLDHDAFVLCRDFFFFFPIHFASACGHLEILRTLLQAALSTDPLDSVVDYSGYSPMHWASYSGHEDCLELLLEHNPFAYLEGNPFTPLHCAVINNQDGTAEMLVEALGAKIVNSRDAKGRTPLHAAAFADNIHGLQLLLRHQTEVDTFFFFLRTPLMMASENGHTAQLSLLVSEFLLYQAKANITVLDVNKNTALHLACSKGHEKCALLILGETQDLGLINASNTNAAVPAPPRPLHIAARNGLASVVFFFFFRGATVLAVDEEGHTPALACAPNKDVADCLALILSTMKPFPPKDAISSFSFNLLKNCGIAAKTAACGALPNGGTCPYGKDRHGAIGLDGCYSE</sequence>
<dbReference type="InterPro" id="IPR051165">
    <property type="entry name" value="Multifunctional_ANK_Repeat"/>
</dbReference>
<evidence type="ECO:0000256" key="4">
    <source>
        <dbReference type="SAM" id="Phobius"/>
    </source>
</evidence>
<feature type="repeat" description="ANK" evidence="3">
    <location>
        <begin position="769"/>
        <end position="793"/>
    </location>
</feature>
<keyword evidence="4" id="KW-0812">Transmembrane</keyword>
<feature type="repeat" description="ANK" evidence="3">
    <location>
        <begin position="301"/>
        <end position="333"/>
    </location>
</feature>
<dbReference type="OrthoDB" id="7464126at2759"/>
<feature type="transmembrane region" description="Helical" evidence="4">
    <location>
        <begin position="110"/>
        <end position="129"/>
    </location>
</feature>
<gene>
    <name evidence="5" type="primary">Ankrd52</name>
    <name evidence="5" type="ORF">TROMEL_R11415</name>
</gene>
<dbReference type="InterPro" id="IPR002110">
    <property type="entry name" value="Ankyrin_rpt"/>
</dbReference>
<evidence type="ECO:0000256" key="1">
    <source>
        <dbReference type="ARBA" id="ARBA00022737"/>
    </source>
</evidence>
<dbReference type="PANTHER" id="PTHR24123:SF70">
    <property type="entry name" value="SERINE_THREONINE-PROTEIN PHOSPHATASE 6 REGULATORY ANKYRIN REPEAT SUBUNIT C"/>
    <property type="match status" value="1"/>
</dbReference>
<dbReference type="Pfam" id="PF12796">
    <property type="entry name" value="Ank_2"/>
    <property type="match status" value="9"/>
</dbReference>
<evidence type="ECO:0000256" key="2">
    <source>
        <dbReference type="ARBA" id="ARBA00023043"/>
    </source>
</evidence>
<dbReference type="InterPro" id="IPR036770">
    <property type="entry name" value="Ankyrin_rpt-contain_sf"/>
</dbReference>
<protein>
    <submittedName>
        <fullName evidence="5">ANR52 phosphatase</fullName>
    </submittedName>
</protein>
<dbReference type="Pfam" id="PF00023">
    <property type="entry name" value="Ank"/>
    <property type="match status" value="1"/>
</dbReference>
<dbReference type="PRINTS" id="PR01415">
    <property type="entry name" value="ANKYRIN"/>
</dbReference>
<evidence type="ECO:0000313" key="6">
    <source>
        <dbReference type="Proteomes" id="UP000550660"/>
    </source>
</evidence>
<keyword evidence="6" id="KW-1185">Reference proteome</keyword>
<reference evidence="5 6" key="1">
    <citation type="submission" date="2019-09" db="EMBL/GenBank/DDBJ databases">
        <title>Bird 10,000 Genomes (B10K) Project - Family phase.</title>
        <authorList>
            <person name="Zhang G."/>
        </authorList>
    </citation>
    <scope>NUCLEOTIDE SEQUENCE [LARGE SCALE GENOMIC DNA]</scope>
    <source>
        <strain evidence="5">B10K-DU-007-40</strain>
        <tissue evidence="5">Mixed tissue sample</tissue>
    </source>
</reference>
<feature type="repeat" description="ANK" evidence="3">
    <location>
        <begin position="234"/>
        <end position="267"/>
    </location>
</feature>
<dbReference type="SUPFAM" id="SSF48403">
    <property type="entry name" value="Ankyrin repeat"/>
    <property type="match status" value="4"/>
</dbReference>
<feature type="repeat" description="ANK" evidence="3">
    <location>
        <begin position="102"/>
        <end position="123"/>
    </location>
</feature>
<evidence type="ECO:0000313" key="5">
    <source>
        <dbReference type="EMBL" id="NXJ86752.1"/>
    </source>
</evidence>
<feature type="repeat" description="ANK" evidence="3">
    <location>
        <begin position="168"/>
        <end position="200"/>
    </location>
</feature>
<dbReference type="Proteomes" id="UP000550660">
    <property type="component" value="Unassembled WGS sequence"/>
</dbReference>
<feature type="repeat" description="ANK" evidence="3">
    <location>
        <begin position="201"/>
        <end position="233"/>
    </location>
</feature>
<feature type="repeat" description="ANK" evidence="3">
    <location>
        <begin position="571"/>
        <end position="603"/>
    </location>
</feature>
<feature type="non-terminal residue" evidence="5">
    <location>
        <position position="1063"/>
    </location>
</feature>
<dbReference type="PANTHER" id="PTHR24123">
    <property type="entry name" value="ANKYRIN REPEAT-CONTAINING"/>
    <property type="match status" value="1"/>
</dbReference>